<dbReference type="Proteomes" id="UP000282076">
    <property type="component" value="Unassembled WGS sequence"/>
</dbReference>
<proteinExistence type="predicted"/>
<evidence type="ECO:0000313" key="3">
    <source>
        <dbReference type="Proteomes" id="UP000282076"/>
    </source>
</evidence>
<keyword evidence="3" id="KW-1185">Reference proteome</keyword>
<comment type="caution">
    <text evidence="2">The sequence shown here is derived from an EMBL/GenBank/DDBJ whole genome shotgun (WGS) entry which is preliminary data.</text>
</comment>
<sequence>MDSIALLSPTDVNTIRRYVRTKYAPLSGDRQAEIVADAIRRTLQRRLPELPERMKHRLVDQLISRCLIGERRDVQPDDVLDMFAEWEDDGIVRKEQLMAPILEWMNELSPGRWSEAQLTSRMVRRKAGSPTVVPEKTEPLTLSEGRWRSLTGETGRLLRKLISPVPAVAALALVIVCSAMIIMQLNPKTINETQQPEVPPVMSAPPVELPDIGMPPWLKYAEVDADVLKNYLKSRDSLLVDEPFFGSIMASARHNDIHPLLLFAITGQEQGFVPRSGKDATRIANNPFNVGHSWMEYNTDTRDSADIASRLLVKLAKSRPDGAEPFEWFNRTYAEDPLWSIGVQKIFDKLASLPNITKAE</sequence>
<evidence type="ECO:0000313" key="2">
    <source>
        <dbReference type="EMBL" id="RKP56894.1"/>
    </source>
</evidence>
<protein>
    <submittedName>
        <fullName evidence="2">Uncharacterized protein</fullName>
    </submittedName>
</protein>
<reference evidence="2 3" key="1">
    <citation type="submission" date="2018-10" db="EMBL/GenBank/DDBJ databases">
        <title>Cohnella sp. M2MS4P-1, whole genome shotgun sequence.</title>
        <authorList>
            <person name="Tuo L."/>
        </authorList>
    </citation>
    <scope>NUCLEOTIDE SEQUENCE [LARGE SCALE GENOMIC DNA]</scope>
    <source>
        <strain evidence="2 3">M2MS4P-1</strain>
    </source>
</reference>
<dbReference type="OrthoDB" id="9805070at2"/>
<feature type="transmembrane region" description="Helical" evidence="1">
    <location>
        <begin position="165"/>
        <end position="185"/>
    </location>
</feature>
<evidence type="ECO:0000256" key="1">
    <source>
        <dbReference type="SAM" id="Phobius"/>
    </source>
</evidence>
<dbReference type="EMBL" id="RBZM01000002">
    <property type="protein sequence ID" value="RKP56894.1"/>
    <property type="molecule type" value="Genomic_DNA"/>
</dbReference>
<keyword evidence="1" id="KW-0472">Membrane</keyword>
<keyword evidence="1" id="KW-0812">Transmembrane</keyword>
<dbReference type="RefSeq" id="WP_120974510.1">
    <property type="nucleotide sequence ID" value="NZ_RBZM01000002.1"/>
</dbReference>
<keyword evidence="1" id="KW-1133">Transmembrane helix</keyword>
<gene>
    <name evidence="2" type="ORF">D7Z26_02580</name>
</gene>
<organism evidence="2 3">
    <name type="scientific">Cohnella endophytica</name>
    <dbReference type="NCBI Taxonomy" id="2419778"/>
    <lineage>
        <taxon>Bacteria</taxon>
        <taxon>Bacillati</taxon>
        <taxon>Bacillota</taxon>
        <taxon>Bacilli</taxon>
        <taxon>Bacillales</taxon>
        <taxon>Paenibacillaceae</taxon>
        <taxon>Cohnella</taxon>
    </lineage>
</organism>
<name>A0A494Y2C1_9BACL</name>
<dbReference type="AlphaFoldDB" id="A0A494Y2C1"/>
<accession>A0A494Y2C1</accession>